<evidence type="ECO:0000256" key="1">
    <source>
        <dbReference type="ARBA" id="ARBA00022676"/>
    </source>
</evidence>
<gene>
    <name evidence="3" type="ORF">COU82_00660</name>
</gene>
<dbReference type="CDD" id="cd06533">
    <property type="entry name" value="Glyco_transf_WecG_TagA"/>
    <property type="match status" value="1"/>
</dbReference>
<sequence>MKVELFGIMFDNLSMEEALEKIKGFVVLPYSEFVVKAQKDEKFRNILNSADFCLCEGRGLYLAARFLGKKLKQEINGVELIYNLNSNLKSQNSKLFLFGGTEEIIERVAKKLGNSVVGYEHGYQDLEKAIERINSVKPDILLVGLGSPKQEKFIYENFKKMPSVKVAIGVGGAFDFISGRVKRAPRIIQKIGLEWLWRLILQPKRFKRIFIGVGGLTWLTFKNMLSLK</sequence>
<dbReference type="NCBIfam" id="TIGR00696">
    <property type="entry name" value="wecG_tagA_cpsF"/>
    <property type="match status" value="1"/>
</dbReference>
<organism evidence="3 4">
    <name type="scientific">Candidatus Portnoybacteria bacterium CG10_big_fil_rev_8_21_14_0_10_38_18</name>
    <dbReference type="NCBI Taxonomy" id="1974813"/>
    <lineage>
        <taxon>Bacteria</taxon>
        <taxon>Candidatus Portnoyibacteriota</taxon>
    </lineage>
</organism>
<dbReference type="PANTHER" id="PTHR34136">
    <property type="match status" value="1"/>
</dbReference>
<protein>
    <submittedName>
        <fullName evidence="3">Glycosyltransferase</fullName>
    </submittedName>
</protein>
<dbReference type="PANTHER" id="PTHR34136:SF1">
    <property type="entry name" value="UDP-N-ACETYL-D-MANNOSAMINURONIC ACID TRANSFERASE"/>
    <property type="match status" value="1"/>
</dbReference>
<dbReference type="AlphaFoldDB" id="A0A2M8KCM1"/>
<accession>A0A2M8KCM1</accession>
<evidence type="ECO:0000313" key="3">
    <source>
        <dbReference type="EMBL" id="PJE57655.1"/>
    </source>
</evidence>
<keyword evidence="2 3" id="KW-0808">Transferase</keyword>
<dbReference type="EMBL" id="PFDX01000009">
    <property type="protein sequence ID" value="PJE57655.1"/>
    <property type="molecule type" value="Genomic_DNA"/>
</dbReference>
<name>A0A2M8KCM1_9BACT</name>
<dbReference type="Proteomes" id="UP000231648">
    <property type="component" value="Unassembled WGS sequence"/>
</dbReference>
<reference evidence="4" key="1">
    <citation type="submission" date="2017-09" db="EMBL/GenBank/DDBJ databases">
        <title>Depth-based differentiation of microbial function through sediment-hosted aquifers and enrichment of novel symbionts in the deep terrestrial subsurface.</title>
        <authorList>
            <person name="Probst A.J."/>
            <person name="Ladd B."/>
            <person name="Jarett J.K."/>
            <person name="Geller-Mcgrath D.E."/>
            <person name="Sieber C.M.K."/>
            <person name="Emerson J.B."/>
            <person name="Anantharaman K."/>
            <person name="Thomas B.C."/>
            <person name="Malmstrom R."/>
            <person name="Stieglmeier M."/>
            <person name="Klingl A."/>
            <person name="Woyke T."/>
            <person name="Ryan C.M."/>
            <person name="Banfield J.F."/>
        </authorList>
    </citation>
    <scope>NUCLEOTIDE SEQUENCE [LARGE SCALE GENOMIC DNA]</scope>
</reference>
<dbReference type="Pfam" id="PF03808">
    <property type="entry name" value="Glyco_tran_WecG"/>
    <property type="match status" value="1"/>
</dbReference>
<keyword evidence="1" id="KW-0328">Glycosyltransferase</keyword>
<proteinExistence type="predicted"/>
<comment type="caution">
    <text evidence="3">The sequence shown here is derived from an EMBL/GenBank/DDBJ whole genome shotgun (WGS) entry which is preliminary data.</text>
</comment>
<evidence type="ECO:0000256" key="2">
    <source>
        <dbReference type="ARBA" id="ARBA00022679"/>
    </source>
</evidence>
<dbReference type="InterPro" id="IPR004629">
    <property type="entry name" value="WecG_TagA_CpsF"/>
</dbReference>
<evidence type="ECO:0000313" key="4">
    <source>
        <dbReference type="Proteomes" id="UP000231648"/>
    </source>
</evidence>
<dbReference type="GO" id="GO:0016758">
    <property type="term" value="F:hexosyltransferase activity"/>
    <property type="evidence" value="ECO:0007669"/>
    <property type="project" value="TreeGrafter"/>
</dbReference>